<dbReference type="AlphaFoldDB" id="A0A8T2V701"/>
<proteinExistence type="predicted"/>
<feature type="region of interest" description="Disordered" evidence="7">
    <location>
        <begin position="86"/>
        <end position="108"/>
    </location>
</feature>
<dbReference type="Pfam" id="PF00170">
    <property type="entry name" value="bZIP_1"/>
    <property type="match status" value="1"/>
</dbReference>
<dbReference type="InterPro" id="IPR046347">
    <property type="entry name" value="bZIP_sf"/>
</dbReference>
<name>A0A8T2V701_CERRI</name>
<evidence type="ECO:0000256" key="7">
    <source>
        <dbReference type="SAM" id="MobiDB-lite"/>
    </source>
</evidence>
<dbReference type="OMA" id="KACKRYQ"/>
<feature type="compositionally biased region" description="Polar residues" evidence="7">
    <location>
        <begin position="19"/>
        <end position="36"/>
    </location>
</feature>
<evidence type="ECO:0000256" key="1">
    <source>
        <dbReference type="ARBA" id="ARBA00004123"/>
    </source>
</evidence>
<gene>
    <name evidence="9" type="ORF">KP509_03G054300</name>
</gene>
<dbReference type="PANTHER" id="PTHR13690">
    <property type="entry name" value="TRANSCRIPTION FACTOR POSF21-RELATED"/>
    <property type="match status" value="1"/>
</dbReference>
<dbReference type="FunFam" id="1.20.5.170:FF:000009">
    <property type="entry name" value="probable transcription factor PosF21"/>
    <property type="match status" value="1"/>
</dbReference>
<feature type="compositionally biased region" description="Low complexity" evidence="7">
    <location>
        <begin position="44"/>
        <end position="53"/>
    </location>
</feature>
<evidence type="ECO:0000256" key="3">
    <source>
        <dbReference type="ARBA" id="ARBA00023125"/>
    </source>
</evidence>
<keyword evidence="4" id="KW-0804">Transcription</keyword>
<feature type="region of interest" description="Disordered" evidence="7">
    <location>
        <begin position="19"/>
        <end position="53"/>
    </location>
</feature>
<feature type="coiled-coil region" evidence="6">
    <location>
        <begin position="306"/>
        <end position="361"/>
    </location>
</feature>
<dbReference type="Proteomes" id="UP000825935">
    <property type="component" value="Chromosome 3"/>
</dbReference>
<evidence type="ECO:0000256" key="5">
    <source>
        <dbReference type="ARBA" id="ARBA00023242"/>
    </source>
</evidence>
<sequence length="441" mass="48610">MEGMGEGYEAFLERLQSDFSASKGPAQNGNPLTGTVLNHGAGPSLSSGLKGSSKVNCSPFPTHMLPLHMPNPKYIGYPSPANAFTVKKDSSSSSPTAGRLDVDASKDDLSSSVGFSGVSRNMSSDLNDVPDAPYNHRGHRRAQSEIAFRLPDDIVFDFEPGCLEESAEADELGDQLLSVIDLDKMNLSSKSTNFPTAAKTDNVKNKAPAAPYHARSFSVDYMLESFNGDEDVFGPLEEKMPERPRHRHSHSYSMDGYSASSQKETKASPGESSKTVSTNKLSELALIDPKRAKRILANRQSAARSKERKMRYIAELERKVQALQTEATNLSAQLTMMQNDTTVLTAENNELKFKLQSLEEQTHLSTALNIALKEEIQRLKIATGDFGKNGRIRSRDDYPLLSSKPLYWSQPMPDFLQPGQWQQELHSALKSQQLGKHQSIL</sequence>
<protein>
    <recommendedName>
        <fullName evidence="8">BZIP domain-containing protein</fullName>
    </recommendedName>
</protein>
<reference evidence="9" key="1">
    <citation type="submission" date="2021-08" db="EMBL/GenBank/DDBJ databases">
        <title>WGS assembly of Ceratopteris richardii.</title>
        <authorList>
            <person name="Marchant D.B."/>
            <person name="Chen G."/>
            <person name="Jenkins J."/>
            <person name="Shu S."/>
            <person name="Leebens-Mack J."/>
            <person name="Grimwood J."/>
            <person name="Schmutz J."/>
            <person name="Soltis P."/>
            <person name="Soltis D."/>
            <person name="Chen Z.-H."/>
        </authorList>
    </citation>
    <scope>NUCLEOTIDE SEQUENCE</scope>
    <source>
        <strain evidence="9">Whitten #5841</strain>
        <tissue evidence="9">Leaf</tissue>
    </source>
</reference>
<dbReference type="PANTHER" id="PTHR13690:SF124">
    <property type="entry name" value="TRANSCRIPTION FACTOR RF2A"/>
    <property type="match status" value="1"/>
</dbReference>
<evidence type="ECO:0000313" key="10">
    <source>
        <dbReference type="Proteomes" id="UP000825935"/>
    </source>
</evidence>
<dbReference type="EMBL" id="CM035408">
    <property type="protein sequence ID" value="KAH7441786.1"/>
    <property type="molecule type" value="Genomic_DNA"/>
</dbReference>
<keyword evidence="2" id="KW-0805">Transcription regulation</keyword>
<evidence type="ECO:0000259" key="8">
    <source>
        <dbReference type="PROSITE" id="PS50217"/>
    </source>
</evidence>
<dbReference type="InterPro" id="IPR044759">
    <property type="entry name" value="bZIP_RF2"/>
</dbReference>
<keyword evidence="6" id="KW-0175">Coiled coil</keyword>
<feature type="region of interest" description="Disordered" evidence="7">
    <location>
        <begin position="233"/>
        <end position="278"/>
    </location>
</feature>
<dbReference type="OrthoDB" id="1435597at2759"/>
<dbReference type="GO" id="GO:0003677">
    <property type="term" value="F:DNA binding"/>
    <property type="evidence" value="ECO:0007669"/>
    <property type="project" value="UniProtKB-KW"/>
</dbReference>
<accession>A0A8T2V701</accession>
<comment type="caution">
    <text evidence="9">The sequence shown here is derived from an EMBL/GenBank/DDBJ whole genome shotgun (WGS) entry which is preliminary data.</text>
</comment>
<keyword evidence="3" id="KW-0238">DNA-binding</keyword>
<feature type="domain" description="BZIP" evidence="8">
    <location>
        <begin position="288"/>
        <end position="351"/>
    </location>
</feature>
<evidence type="ECO:0000256" key="2">
    <source>
        <dbReference type="ARBA" id="ARBA00023015"/>
    </source>
</evidence>
<dbReference type="Gene3D" id="1.20.5.170">
    <property type="match status" value="1"/>
</dbReference>
<comment type="subcellular location">
    <subcellularLocation>
        <location evidence="1">Nucleus</location>
    </subcellularLocation>
</comment>
<keyword evidence="5" id="KW-0539">Nucleus</keyword>
<dbReference type="SMART" id="SM00338">
    <property type="entry name" value="BRLZ"/>
    <property type="match status" value="1"/>
</dbReference>
<dbReference type="GO" id="GO:0005634">
    <property type="term" value="C:nucleus"/>
    <property type="evidence" value="ECO:0007669"/>
    <property type="project" value="UniProtKB-SubCell"/>
</dbReference>
<dbReference type="CDD" id="cd14703">
    <property type="entry name" value="bZIP_plant_RF2"/>
    <property type="match status" value="1"/>
</dbReference>
<evidence type="ECO:0000313" key="9">
    <source>
        <dbReference type="EMBL" id="KAH7441786.1"/>
    </source>
</evidence>
<organism evidence="9 10">
    <name type="scientific">Ceratopteris richardii</name>
    <name type="common">Triangle waterfern</name>
    <dbReference type="NCBI Taxonomy" id="49495"/>
    <lineage>
        <taxon>Eukaryota</taxon>
        <taxon>Viridiplantae</taxon>
        <taxon>Streptophyta</taxon>
        <taxon>Embryophyta</taxon>
        <taxon>Tracheophyta</taxon>
        <taxon>Polypodiopsida</taxon>
        <taxon>Polypodiidae</taxon>
        <taxon>Polypodiales</taxon>
        <taxon>Pteridineae</taxon>
        <taxon>Pteridaceae</taxon>
        <taxon>Parkerioideae</taxon>
        <taxon>Ceratopteris</taxon>
    </lineage>
</organism>
<dbReference type="SUPFAM" id="SSF57959">
    <property type="entry name" value="Leucine zipper domain"/>
    <property type="match status" value="1"/>
</dbReference>
<dbReference type="PROSITE" id="PS50217">
    <property type="entry name" value="BZIP"/>
    <property type="match status" value="1"/>
</dbReference>
<dbReference type="GO" id="GO:0003700">
    <property type="term" value="F:DNA-binding transcription factor activity"/>
    <property type="evidence" value="ECO:0007669"/>
    <property type="project" value="InterPro"/>
</dbReference>
<dbReference type="InterPro" id="IPR004827">
    <property type="entry name" value="bZIP"/>
</dbReference>
<evidence type="ECO:0000256" key="4">
    <source>
        <dbReference type="ARBA" id="ARBA00023163"/>
    </source>
</evidence>
<keyword evidence="10" id="KW-1185">Reference proteome</keyword>
<evidence type="ECO:0000256" key="6">
    <source>
        <dbReference type="SAM" id="Coils"/>
    </source>
</evidence>